<dbReference type="Pfam" id="PF00439">
    <property type="entry name" value="Bromodomain"/>
    <property type="match status" value="2"/>
</dbReference>
<dbReference type="GO" id="GO:0006355">
    <property type="term" value="P:regulation of DNA-templated transcription"/>
    <property type="evidence" value="ECO:0007669"/>
    <property type="project" value="TreeGrafter"/>
</dbReference>
<keyword evidence="8" id="KW-1185">Reference proteome</keyword>
<dbReference type="Gene3D" id="1.20.920.10">
    <property type="entry name" value="Bromodomain-like"/>
    <property type="match status" value="2"/>
</dbReference>
<dbReference type="SMART" id="SM00297">
    <property type="entry name" value="BROMO"/>
    <property type="match status" value="2"/>
</dbReference>
<feature type="region of interest" description="Disordered" evidence="4">
    <location>
        <begin position="450"/>
        <end position="550"/>
    </location>
</feature>
<feature type="compositionally biased region" description="Basic and acidic residues" evidence="4">
    <location>
        <begin position="458"/>
        <end position="476"/>
    </location>
</feature>
<dbReference type="InterPro" id="IPR036427">
    <property type="entry name" value="Bromodomain-like_sf"/>
</dbReference>
<feature type="compositionally biased region" description="Basic residues" evidence="4">
    <location>
        <begin position="762"/>
        <end position="775"/>
    </location>
</feature>
<evidence type="ECO:0000313" key="8">
    <source>
        <dbReference type="Proteomes" id="UP001301958"/>
    </source>
</evidence>
<evidence type="ECO:0000256" key="1">
    <source>
        <dbReference type="ARBA" id="ARBA00023117"/>
    </source>
</evidence>
<feature type="domain" description="NET" evidence="6">
    <location>
        <begin position="803"/>
        <end position="884"/>
    </location>
</feature>
<dbReference type="Pfam" id="PF17035">
    <property type="entry name" value="BET"/>
    <property type="match status" value="1"/>
</dbReference>
<feature type="region of interest" description="Disordered" evidence="4">
    <location>
        <begin position="670"/>
        <end position="697"/>
    </location>
</feature>
<reference evidence="7" key="1">
    <citation type="journal article" date="2023" name="Mol. Phylogenet. Evol.">
        <title>Genome-scale phylogeny and comparative genomics of the fungal order Sordariales.</title>
        <authorList>
            <person name="Hensen N."/>
            <person name="Bonometti L."/>
            <person name="Westerberg I."/>
            <person name="Brannstrom I.O."/>
            <person name="Guillou S."/>
            <person name="Cros-Aarteil S."/>
            <person name="Calhoun S."/>
            <person name="Haridas S."/>
            <person name="Kuo A."/>
            <person name="Mondo S."/>
            <person name="Pangilinan J."/>
            <person name="Riley R."/>
            <person name="LaButti K."/>
            <person name="Andreopoulos B."/>
            <person name="Lipzen A."/>
            <person name="Chen C."/>
            <person name="Yan M."/>
            <person name="Daum C."/>
            <person name="Ng V."/>
            <person name="Clum A."/>
            <person name="Steindorff A."/>
            <person name="Ohm R.A."/>
            <person name="Martin F."/>
            <person name="Silar P."/>
            <person name="Natvig D.O."/>
            <person name="Lalanne C."/>
            <person name="Gautier V."/>
            <person name="Ament-Velasquez S.L."/>
            <person name="Kruys A."/>
            <person name="Hutchinson M.I."/>
            <person name="Powell A.J."/>
            <person name="Barry K."/>
            <person name="Miller A.N."/>
            <person name="Grigoriev I.V."/>
            <person name="Debuchy R."/>
            <person name="Gladieux P."/>
            <person name="Hiltunen Thoren M."/>
            <person name="Johannesson H."/>
        </authorList>
    </citation>
    <scope>NUCLEOTIDE SEQUENCE</scope>
    <source>
        <strain evidence="7">CBS 990.96</strain>
    </source>
</reference>
<feature type="region of interest" description="Disordered" evidence="4">
    <location>
        <begin position="28"/>
        <end position="337"/>
    </location>
</feature>
<feature type="compositionally biased region" description="Basic and acidic residues" evidence="4">
    <location>
        <begin position="141"/>
        <end position="153"/>
    </location>
</feature>
<name>A0AAN7BHT4_9PEZI</name>
<accession>A0AAN7BHT4</accession>
<feature type="region of interest" description="Disordered" evidence="4">
    <location>
        <begin position="756"/>
        <end position="815"/>
    </location>
</feature>
<feature type="compositionally biased region" description="Basic and acidic residues" evidence="4">
    <location>
        <begin position="540"/>
        <end position="550"/>
    </location>
</feature>
<dbReference type="AlphaFoldDB" id="A0AAN7BHT4"/>
<feature type="compositionally biased region" description="Basic and acidic residues" evidence="4">
    <location>
        <begin position="298"/>
        <end position="315"/>
    </location>
</feature>
<feature type="domain" description="Bromo" evidence="5">
    <location>
        <begin position="360"/>
        <end position="435"/>
    </location>
</feature>
<proteinExistence type="predicted"/>
<feature type="compositionally biased region" description="Polar residues" evidence="4">
    <location>
        <begin position="1"/>
        <end position="10"/>
    </location>
</feature>
<dbReference type="PROSITE" id="PS51525">
    <property type="entry name" value="NET"/>
    <property type="match status" value="1"/>
</dbReference>
<dbReference type="GO" id="GO:0000785">
    <property type="term" value="C:chromatin"/>
    <property type="evidence" value="ECO:0007669"/>
    <property type="project" value="TreeGrafter"/>
</dbReference>
<feature type="region of interest" description="Disordered" evidence="4">
    <location>
        <begin position="1"/>
        <end position="20"/>
    </location>
</feature>
<comment type="caution">
    <text evidence="7">The sequence shown here is derived from an EMBL/GenBank/DDBJ whole genome shotgun (WGS) entry which is preliminary data.</text>
</comment>
<dbReference type="SUPFAM" id="SSF47370">
    <property type="entry name" value="Bromodomain"/>
    <property type="match status" value="2"/>
</dbReference>
<feature type="region of interest" description="Disordered" evidence="4">
    <location>
        <begin position="884"/>
        <end position="976"/>
    </location>
</feature>
<keyword evidence="3" id="KW-0175">Coiled coil</keyword>
<feature type="compositionally biased region" description="Polar residues" evidence="4">
    <location>
        <begin position="933"/>
        <end position="943"/>
    </location>
</feature>
<dbReference type="InterPro" id="IPR018359">
    <property type="entry name" value="Bromodomain_CS"/>
</dbReference>
<feature type="compositionally biased region" description="Basic and acidic residues" evidence="4">
    <location>
        <begin position="179"/>
        <end position="189"/>
    </location>
</feature>
<feature type="compositionally biased region" description="Basic and acidic residues" evidence="4">
    <location>
        <begin position="521"/>
        <end position="532"/>
    </location>
</feature>
<feature type="compositionally biased region" description="Low complexity" evidence="4">
    <location>
        <begin position="477"/>
        <end position="504"/>
    </location>
</feature>
<feature type="compositionally biased region" description="Acidic residues" evidence="4">
    <location>
        <begin position="682"/>
        <end position="697"/>
    </location>
</feature>
<organism evidence="7 8">
    <name type="scientific">Podospora fimiseda</name>
    <dbReference type="NCBI Taxonomy" id="252190"/>
    <lineage>
        <taxon>Eukaryota</taxon>
        <taxon>Fungi</taxon>
        <taxon>Dikarya</taxon>
        <taxon>Ascomycota</taxon>
        <taxon>Pezizomycotina</taxon>
        <taxon>Sordariomycetes</taxon>
        <taxon>Sordariomycetidae</taxon>
        <taxon>Sordariales</taxon>
        <taxon>Podosporaceae</taxon>
        <taxon>Podospora</taxon>
    </lineage>
</organism>
<feature type="compositionally biased region" description="Acidic residues" evidence="4">
    <location>
        <begin position="966"/>
        <end position="976"/>
    </location>
</feature>
<evidence type="ECO:0000256" key="4">
    <source>
        <dbReference type="SAM" id="MobiDB-lite"/>
    </source>
</evidence>
<evidence type="ECO:0000259" key="6">
    <source>
        <dbReference type="PROSITE" id="PS51525"/>
    </source>
</evidence>
<feature type="compositionally biased region" description="Polar residues" evidence="4">
    <location>
        <begin position="54"/>
        <end position="67"/>
    </location>
</feature>
<sequence>MAVMTTQQSEGALLGEKPLQAPLALEKETLNGTVEVNGHSSPDKPLTEPELGTTPVQTDNAASTAETKSTKNDDGATSTATPAGNDEVADSNEKPSEVDRSDEMKEETIPVNLEAEVEKVDINGPAPPDTEMPDAPPAVSVKKEKPSKDESSSKVESAPESQPVSTQDFAPEAQTESQTEPKSDPELKETPQTSAKETPAADVTPLEATPSPKTVPASAFNADKEDVVMADTQEPAADNAESSTQETTASQIPPATPTVDATDAPIETTERADPSISASPQVPAKNTRERDVDSEDEPVAKRTKVEHQDRMDIDQKSGNGPASLYKPNGEPKTLDDDSLDKNVITEWQNRQIRNVLAGVKKTKVGLSFRQPVQTLWPLLWAEYSARVANPVDISSMEKRLRGDSRPYITLGDFKADLQLLVDNSVSFNGPNHEVTTQAAECRRAILQRMASHSAVEPAKPERKDFVKQHPTRHAEPRSSAPAAAPSPVQRPPKAASPAPKAALAENPAFAIPAGNNGVPLIRRDSTKADSRNKRPLKPAHSRDLPYDTKRKKKLPPELRFADEVLTELKKSKHFEFNGPFIQPVDPVALNIPTYYKIVKKPMDLSLMTQKLHAGDYVTLKDFDRDFELIVKNCKLFNGEDHIVYEQAKRLQHLYRTEMSKKDEWLNKHAPPAAVVSPRIKDESDDEDPESDGDEMMDDEQKAIQTKIAGIQERLAEEQNKLNNLLNAGNDILAVEISQGIIAMLQKTLMQERAKLTGLPTKKPGKPKPAKSKKQAPSHAGANAKKANVSGPGGASSGSFRKPAPKKPAPRRKITPAEKDVVTTYIGELDGIHLERAIDLIKKDTGQDENPDGELELDIEVLSDDVLAKIYDIVCKAHPEAKVVRQEKERAHQAAAEPLTNKKSSATKSKKNKPMSKLEQERRIQQLNELRAQATRQPSGSQEPMESIEGTGAAPAEPATAQPGVVDSDDELDSEED</sequence>
<dbReference type="Proteomes" id="UP001301958">
    <property type="component" value="Unassembled WGS sequence"/>
</dbReference>
<dbReference type="GO" id="GO:0005634">
    <property type="term" value="C:nucleus"/>
    <property type="evidence" value="ECO:0007669"/>
    <property type="project" value="TreeGrafter"/>
</dbReference>
<feature type="coiled-coil region" evidence="3">
    <location>
        <begin position="700"/>
        <end position="727"/>
    </location>
</feature>
<dbReference type="InterPro" id="IPR027353">
    <property type="entry name" value="NET_dom"/>
</dbReference>
<dbReference type="InterPro" id="IPR001487">
    <property type="entry name" value="Bromodomain"/>
</dbReference>
<keyword evidence="1 2" id="KW-0103">Bromodomain</keyword>
<protein>
    <submittedName>
        <fullName evidence="7">Bromodomain-containing factor 1</fullName>
    </submittedName>
</protein>
<feature type="compositionally biased region" description="Low complexity" evidence="4">
    <location>
        <begin position="948"/>
        <end position="960"/>
    </location>
</feature>
<dbReference type="CDD" id="cd04369">
    <property type="entry name" value="Bromodomain"/>
    <property type="match status" value="1"/>
</dbReference>
<dbReference type="PROSITE" id="PS00633">
    <property type="entry name" value="BROMODOMAIN_1"/>
    <property type="match status" value="1"/>
</dbReference>
<feature type="compositionally biased region" description="Basic residues" evidence="4">
    <location>
        <begin position="802"/>
        <end position="813"/>
    </location>
</feature>
<dbReference type="InterPro" id="IPR050935">
    <property type="entry name" value="Bromo_chromatin_reader"/>
</dbReference>
<dbReference type="PANTHER" id="PTHR22880:SF225">
    <property type="entry name" value="BROMODOMAIN-CONTAINING PROTEIN BET-1-RELATED"/>
    <property type="match status" value="1"/>
</dbReference>
<dbReference type="PROSITE" id="PS50014">
    <property type="entry name" value="BROMODOMAIN_2"/>
    <property type="match status" value="2"/>
</dbReference>
<dbReference type="PANTHER" id="PTHR22880">
    <property type="entry name" value="FALZ-RELATED BROMODOMAIN-CONTAINING PROTEINS"/>
    <property type="match status" value="1"/>
</dbReference>
<evidence type="ECO:0000256" key="2">
    <source>
        <dbReference type="PROSITE-ProRule" id="PRU00035"/>
    </source>
</evidence>
<feature type="compositionally biased region" description="Basic and acidic residues" evidence="4">
    <location>
        <begin position="91"/>
        <end position="108"/>
    </location>
</feature>
<reference evidence="7" key="2">
    <citation type="submission" date="2023-05" db="EMBL/GenBank/DDBJ databases">
        <authorList>
            <consortium name="Lawrence Berkeley National Laboratory"/>
            <person name="Steindorff A."/>
            <person name="Hensen N."/>
            <person name="Bonometti L."/>
            <person name="Westerberg I."/>
            <person name="Brannstrom I.O."/>
            <person name="Guillou S."/>
            <person name="Cros-Aarteil S."/>
            <person name="Calhoun S."/>
            <person name="Haridas S."/>
            <person name="Kuo A."/>
            <person name="Mondo S."/>
            <person name="Pangilinan J."/>
            <person name="Riley R."/>
            <person name="Labutti K."/>
            <person name="Andreopoulos B."/>
            <person name="Lipzen A."/>
            <person name="Chen C."/>
            <person name="Yanf M."/>
            <person name="Daum C."/>
            <person name="Ng V."/>
            <person name="Clum A."/>
            <person name="Ohm R."/>
            <person name="Martin F."/>
            <person name="Silar P."/>
            <person name="Natvig D."/>
            <person name="Lalanne C."/>
            <person name="Gautier V."/>
            <person name="Ament-Velasquez S.L."/>
            <person name="Kruys A."/>
            <person name="Hutchinson M.I."/>
            <person name="Powell A.J."/>
            <person name="Barry K."/>
            <person name="Miller A.N."/>
            <person name="Grigoriev I.V."/>
            <person name="Debuchy R."/>
            <person name="Gladieux P."/>
            <person name="Thoren M.H."/>
            <person name="Johannesson H."/>
        </authorList>
    </citation>
    <scope>NUCLEOTIDE SEQUENCE</scope>
    <source>
        <strain evidence="7">CBS 990.96</strain>
    </source>
</reference>
<dbReference type="PRINTS" id="PR00503">
    <property type="entry name" value="BROMODOMAIN"/>
</dbReference>
<dbReference type="InterPro" id="IPR038336">
    <property type="entry name" value="NET_sf"/>
</dbReference>
<evidence type="ECO:0000313" key="7">
    <source>
        <dbReference type="EMBL" id="KAK4223631.1"/>
    </source>
</evidence>
<dbReference type="Gene3D" id="1.20.1270.220">
    <property type="match status" value="1"/>
</dbReference>
<feature type="compositionally biased region" description="Polar residues" evidence="4">
    <location>
        <begin position="30"/>
        <end position="40"/>
    </location>
</feature>
<gene>
    <name evidence="7" type="ORF">QBC38DRAFT_45109</name>
</gene>
<feature type="compositionally biased region" description="Pro residues" evidence="4">
    <location>
        <begin position="125"/>
        <end position="136"/>
    </location>
</feature>
<dbReference type="EMBL" id="MU865420">
    <property type="protein sequence ID" value="KAK4223631.1"/>
    <property type="molecule type" value="Genomic_DNA"/>
</dbReference>
<evidence type="ECO:0000256" key="3">
    <source>
        <dbReference type="SAM" id="Coils"/>
    </source>
</evidence>
<feature type="compositionally biased region" description="Polar residues" evidence="4">
    <location>
        <begin position="240"/>
        <end position="253"/>
    </location>
</feature>
<evidence type="ECO:0000259" key="5">
    <source>
        <dbReference type="PROSITE" id="PS50014"/>
    </source>
</evidence>
<feature type="domain" description="Bromo" evidence="5">
    <location>
        <begin position="572"/>
        <end position="644"/>
    </location>
</feature>
<feature type="compositionally biased region" description="Polar residues" evidence="4">
    <location>
        <begin position="159"/>
        <end position="178"/>
    </location>
</feature>
<dbReference type="GO" id="GO:0006338">
    <property type="term" value="P:chromatin remodeling"/>
    <property type="evidence" value="ECO:0007669"/>
    <property type="project" value="TreeGrafter"/>
</dbReference>